<feature type="region of interest" description="Disordered" evidence="8">
    <location>
        <begin position="999"/>
        <end position="1079"/>
    </location>
</feature>
<evidence type="ECO:0000256" key="5">
    <source>
        <dbReference type="ARBA" id="ARBA00022776"/>
    </source>
</evidence>
<dbReference type="InterPro" id="IPR016024">
    <property type="entry name" value="ARM-type_fold"/>
</dbReference>
<protein>
    <submittedName>
        <fullName evidence="10">Armadillo-like helical</fullName>
    </submittedName>
</protein>
<feature type="compositionally biased region" description="Basic residues" evidence="8">
    <location>
        <begin position="1184"/>
        <end position="1198"/>
    </location>
</feature>
<dbReference type="InterPro" id="IPR025977">
    <property type="entry name" value="Cnd3_C"/>
</dbReference>
<name>K2RVL1_MACPH</name>
<dbReference type="EMBL" id="AHHD01000170">
    <property type="protein sequence ID" value="EKG18838.1"/>
    <property type="molecule type" value="Genomic_DNA"/>
</dbReference>
<comment type="subcellular location">
    <subcellularLocation>
        <location evidence="1">Chromosome</location>
    </subcellularLocation>
</comment>
<comment type="caution">
    <text evidence="10">The sequence shown here is derived from an EMBL/GenBank/DDBJ whole genome shotgun (WGS) entry which is preliminary data.</text>
</comment>
<dbReference type="STRING" id="1126212.K2RVL1"/>
<dbReference type="InterPro" id="IPR017956">
    <property type="entry name" value="AT_hook_DNA-bd_motif"/>
</dbReference>
<accession>K2RVL1</accession>
<sequence length="1265" mass="139777">MPGRVADRRRARASAAGPSSKTATTTRSRNSKSARASANAVEIPDEGESTSLREQVCRIFGDAQRTTATQRKLVVQLRKIQEACCYEPVKPKKHQSDEEFGEEDFNNEMGRCILRILPVKKSEPVGDRIVRFLGLFLRHASDKDNQIAQEADPDETSLPSTPSSRLTSHILSALIPLLTAKDKVVRFRAAQIISHILNTLDSIDDDLFPLVRLGLLRRLHDKEAQVRVQAVLGLGRLADEGDEQEDENSDDEDSAKGLLERLLYVLQNDPAAEVRRSLLLNLPLTPSTLPYLLERARDLDPATRRALYSRLLPALGDFRHLSLTHREKLLRWGLRDRDENVRKATARLFRERWIEDCAGVPEATQDSNGPVKQMSKPSFNALLELLERIDVSNSGVEGGVAHEAMKEFWEGRPDYRDAISFEDPFWDDLTPESSFVARSFNDYCRTSGDSRLQSSVEDKMPEVTKYGYLIQKHIRKLIEGVQKVADDEEDPEAEEDTVQQEFCVEQLLHIALTLDYTDEIGRRKMFSAMREALAIPELPEECTKLVVEILRTVCGDNVAGEREFCGIVLEAIADVHDTIMGEDEENKEDDDNESFHSAQSDVNDDNDESTTREKLKKKNPDMTDEELDAAEEEKAIREIMVNMKCLHIAQCMLQNVQCELESNSALITMLNNLVVPAVRSQEAPIRERGFLCLGLCCLLSKNIAQENLALFLHCFAKGHEALQTIALQIITDILTTHPSLLAPPPTPTEPDVSEINPVNPLLKPIHKMFLKAVKSADPGVATTGSVAASKLMLLNTLRDPDLLKALTVAYFNPESQQNPGLRQALTYFLPVYCHSRKENAERMSGIAVSVIHALSGVQEELDEEGDVEMVGLNVVGSQIVDWTDPRKLVGADEMGGKLVSGENKIEGLGDAHLLLAEDLLEKILTPGTTRDEKKVYISMLGKLHVHTSCSTEKIQSVSDLVEEGLDSKAGSTDATFRNALTKLSNGLTKLSALSEKADASGTVVLDADEPEQNKDDDQTTIGGRDDDDGNTTANEEAQSVVDQSEADVAPSEAGGVDEMSVVEGEDDETVVQKQDESRPMALSLEEQIQMQLQDETMRDVDAEGTVMPIGDEMDIDEDEEEEEKDKDEDEEEITVVIDPTPPPPPQPKKRGRKKKEPQPEPEPEPEVKQEDVSVEVEMEDAPKPKRRGRPPGSGKKKAPAGEDAAAAAPEKKKRTPAKKASAGSAAKGESSTTGRGRGRPRKAAAAAAEKARDVVDELLSSDDEE</sequence>
<dbReference type="FunCoup" id="K2RVL1">
    <property type="interactions" value="192"/>
</dbReference>
<feature type="region of interest" description="Disordered" evidence="8">
    <location>
        <begin position="1"/>
        <end position="47"/>
    </location>
</feature>
<organism evidence="10 11">
    <name type="scientific">Macrophomina phaseolina (strain MS6)</name>
    <name type="common">Charcoal rot fungus</name>
    <dbReference type="NCBI Taxonomy" id="1126212"/>
    <lineage>
        <taxon>Eukaryota</taxon>
        <taxon>Fungi</taxon>
        <taxon>Dikarya</taxon>
        <taxon>Ascomycota</taxon>
        <taxon>Pezizomycotina</taxon>
        <taxon>Dothideomycetes</taxon>
        <taxon>Dothideomycetes incertae sedis</taxon>
        <taxon>Botryosphaeriales</taxon>
        <taxon>Botryosphaeriaceae</taxon>
        <taxon>Macrophomina</taxon>
    </lineage>
</organism>
<feature type="compositionally biased region" description="Polar residues" evidence="8">
    <location>
        <begin position="1030"/>
        <end position="1042"/>
    </location>
</feature>
<dbReference type="eggNOG" id="KOG2025">
    <property type="taxonomic scope" value="Eukaryota"/>
</dbReference>
<evidence type="ECO:0000256" key="1">
    <source>
        <dbReference type="ARBA" id="ARBA00004286"/>
    </source>
</evidence>
<feature type="compositionally biased region" description="Basic and acidic residues" evidence="8">
    <location>
        <begin position="609"/>
        <end position="621"/>
    </location>
</feature>
<dbReference type="HOGENOM" id="CLU_004446_0_1_1"/>
<keyword evidence="4" id="KW-0132">Cell division</keyword>
<evidence type="ECO:0000256" key="6">
    <source>
        <dbReference type="ARBA" id="ARBA00023067"/>
    </source>
</evidence>
<evidence type="ECO:0000256" key="3">
    <source>
        <dbReference type="ARBA" id="ARBA00022454"/>
    </source>
</evidence>
<dbReference type="GO" id="GO:0007076">
    <property type="term" value="P:mitotic chromosome condensation"/>
    <property type="evidence" value="ECO:0007669"/>
    <property type="project" value="InterPro"/>
</dbReference>
<reference evidence="10 11" key="1">
    <citation type="journal article" date="2012" name="BMC Genomics">
        <title>Tools to kill: Genome of one of the most destructive plant pathogenic fungi Macrophomina phaseolina.</title>
        <authorList>
            <person name="Islam M.S."/>
            <person name="Haque M.S."/>
            <person name="Islam M.M."/>
            <person name="Emdad E.M."/>
            <person name="Halim A."/>
            <person name="Hossen Q.M.M."/>
            <person name="Hossain M.Z."/>
            <person name="Ahmed B."/>
            <person name="Rahim S."/>
            <person name="Rahman M.S."/>
            <person name="Alam M.M."/>
            <person name="Hou S."/>
            <person name="Wan X."/>
            <person name="Saito J.A."/>
            <person name="Alam M."/>
        </authorList>
    </citation>
    <scope>NUCLEOTIDE SEQUENCE [LARGE SCALE GENOMIC DNA]</scope>
    <source>
        <strain evidence="10 11">MS6</strain>
    </source>
</reference>
<keyword evidence="5" id="KW-0498">Mitosis</keyword>
<dbReference type="PANTHER" id="PTHR14418:SF5">
    <property type="entry name" value="CONDENSIN COMPLEX SUBUNIT 3"/>
    <property type="match status" value="1"/>
</dbReference>
<evidence type="ECO:0000259" key="9">
    <source>
        <dbReference type="Pfam" id="PF12719"/>
    </source>
</evidence>
<dbReference type="Proteomes" id="UP000007129">
    <property type="component" value="Unassembled WGS sequence"/>
</dbReference>
<gene>
    <name evidence="10" type="ORF">MPH_03854</name>
</gene>
<evidence type="ECO:0000256" key="7">
    <source>
        <dbReference type="ARBA" id="ARBA00023306"/>
    </source>
</evidence>
<proteinExistence type="inferred from homology"/>
<feature type="region of interest" description="Disordered" evidence="8">
    <location>
        <begin position="584"/>
        <end position="628"/>
    </location>
</feature>
<dbReference type="SUPFAM" id="SSF48371">
    <property type="entry name" value="ARM repeat"/>
    <property type="match status" value="1"/>
</dbReference>
<dbReference type="GO" id="GO:0003677">
    <property type="term" value="F:DNA binding"/>
    <property type="evidence" value="ECO:0007669"/>
    <property type="project" value="InterPro"/>
</dbReference>
<feature type="compositionally biased region" description="Acidic residues" evidence="8">
    <location>
        <begin position="1111"/>
        <end position="1133"/>
    </location>
</feature>
<evidence type="ECO:0000256" key="8">
    <source>
        <dbReference type="SAM" id="MobiDB-lite"/>
    </source>
</evidence>
<dbReference type="InParanoid" id="K2RVL1"/>
<dbReference type="GO" id="GO:0051301">
    <property type="term" value="P:cell division"/>
    <property type="evidence" value="ECO:0007669"/>
    <property type="project" value="UniProtKB-KW"/>
</dbReference>
<keyword evidence="3" id="KW-0158">Chromosome</keyword>
<evidence type="ECO:0000256" key="4">
    <source>
        <dbReference type="ARBA" id="ARBA00022618"/>
    </source>
</evidence>
<dbReference type="OrthoDB" id="27187at2759"/>
<feature type="domain" description="Nuclear condensin complex subunit 3 C-terminal" evidence="9">
    <location>
        <begin position="644"/>
        <end position="945"/>
    </location>
</feature>
<feature type="compositionally biased region" description="Low complexity" evidence="8">
    <location>
        <begin position="13"/>
        <end position="40"/>
    </location>
</feature>
<dbReference type="InterPro" id="IPR011989">
    <property type="entry name" value="ARM-like"/>
</dbReference>
<evidence type="ECO:0000313" key="11">
    <source>
        <dbReference type="Proteomes" id="UP000007129"/>
    </source>
</evidence>
<dbReference type="VEuPathDB" id="FungiDB:MPH_03854"/>
<evidence type="ECO:0000313" key="10">
    <source>
        <dbReference type="EMBL" id="EKG18838.1"/>
    </source>
</evidence>
<dbReference type="Gene3D" id="1.25.10.10">
    <property type="entry name" value="Leucine-rich Repeat Variant"/>
    <property type="match status" value="1"/>
</dbReference>
<dbReference type="Pfam" id="PF12719">
    <property type="entry name" value="Cnd3"/>
    <property type="match status" value="1"/>
</dbReference>
<dbReference type="PANTHER" id="PTHR14418">
    <property type="entry name" value="CONDENSIN COMPLEX SUBUNIT 3-RELATED"/>
    <property type="match status" value="1"/>
</dbReference>
<dbReference type="PRINTS" id="PR00929">
    <property type="entry name" value="ATHOOK"/>
</dbReference>
<feature type="region of interest" description="Disordered" evidence="8">
    <location>
        <begin position="1093"/>
        <end position="1265"/>
    </location>
</feature>
<keyword evidence="6" id="KW-0226">DNA condensation</keyword>
<feature type="compositionally biased region" description="Low complexity" evidence="8">
    <location>
        <begin position="1218"/>
        <end position="1234"/>
    </location>
</feature>
<dbReference type="GO" id="GO:0000793">
    <property type="term" value="C:condensed chromosome"/>
    <property type="evidence" value="ECO:0007669"/>
    <property type="project" value="TreeGrafter"/>
</dbReference>
<evidence type="ECO:0000256" key="2">
    <source>
        <dbReference type="ARBA" id="ARBA00006533"/>
    </source>
</evidence>
<comment type="similarity">
    <text evidence="2">Belongs to the CND3 (condensin subunit 3) family.</text>
</comment>
<dbReference type="GO" id="GO:0000796">
    <property type="term" value="C:condensin complex"/>
    <property type="evidence" value="ECO:0007669"/>
    <property type="project" value="InterPro"/>
</dbReference>
<dbReference type="InterPro" id="IPR027165">
    <property type="entry name" value="CND3"/>
</dbReference>
<dbReference type="AlphaFoldDB" id="K2RVL1"/>
<keyword evidence="7" id="KW-0131">Cell cycle</keyword>